<dbReference type="InterPro" id="IPR004017">
    <property type="entry name" value="Cys_rich_dom"/>
</dbReference>
<proteinExistence type="predicted"/>
<evidence type="ECO:0000256" key="1">
    <source>
        <dbReference type="ARBA" id="ARBA00022485"/>
    </source>
</evidence>
<reference evidence="8" key="1">
    <citation type="journal article" date="2019" name="Int. J. Syst. Evol. Microbiol.">
        <title>The Global Catalogue of Microorganisms (GCM) 10K type strain sequencing project: providing services to taxonomists for standard genome sequencing and annotation.</title>
        <authorList>
            <consortium name="The Broad Institute Genomics Platform"/>
            <consortium name="The Broad Institute Genome Sequencing Center for Infectious Disease"/>
            <person name="Wu L."/>
            <person name="Ma J."/>
        </authorList>
    </citation>
    <scope>NUCLEOTIDE SEQUENCE [LARGE SCALE GENOMIC DNA]</scope>
    <source>
        <strain evidence="8">NBRC 105857</strain>
    </source>
</reference>
<sequence>MAIAGTVTEGNLEAPTRHPIDWKNPDFYDEKKCFDEMERIFDICHGCRRCVSLCGSFPTLFDLVDESPTMELDGVEKEKYWDVVDQCYLCDMCYMSKCPYTPPHEFNLDFPHTMLRAKAIKFKNGGASFRDKMLSSTDAVGSFAGIPIVTQAVNAINSTAAMRSTLDSTLGVDKTAWIPAYAPKKFRSIEKASRADRAVAPANVIDGERTPGKVVIFSTCYVNYNEPGIGQDLVKILQHNDIPYVIAEKEACCGMPKLELGDLDSVAKLASKNIPVLARLAREGYAILTAIPSCTLMFKQELPLMFPDDADVQAVKAAMWDPFQYFVARNKDGLLKAEFPKALGNVSYHVPCHGRVQNVGKKTEEMLKMIPDTTVNTVERCSGHSGTWGVKKEFHAMAMKIGKPVFKQMAAKAPDYISSDCQLAGHHIAQGIAELGEQAKLEKTPEMAHPLTLLRIAYGL</sequence>
<evidence type="ECO:0000313" key="7">
    <source>
        <dbReference type="EMBL" id="GLR25429.1"/>
    </source>
</evidence>
<evidence type="ECO:0000259" key="6">
    <source>
        <dbReference type="Pfam" id="PF02754"/>
    </source>
</evidence>
<evidence type="ECO:0000313" key="8">
    <source>
        <dbReference type="Proteomes" id="UP001156664"/>
    </source>
</evidence>
<evidence type="ECO:0000256" key="3">
    <source>
        <dbReference type="ARBA" id="ARBA00022737"/>
    </source>
</evidence>
<evidence type="ECO:0000256" key="2">
    <source>
        <dbReference type="ARBA" id="ARBA00022723"/>
    </source>
</evidence>
<feature type="domain" description="Cysteine-rich" evidence="6">
    <location>
        <begin position="214"/>
        <end position="299"/>
    </location>
</feature>
<organism evidence="7 8">
    <name type="scientific">Limnobacter litoralis</name>
    <dbReference type="NCBI Taxonomy" id="481366"/>
    <lineage>
        <taxon>Bacteria</taxon>
        <taxon>Pseudomonadati</taxon>
        <taxon>Pseudomonadota</taxon>
        <taxon>Betaproteobacteria</taxon>
        <taxon>Burkholderiales</taxon>
        <taxon>Burkholderiaceae</taxon>
        <taxon>Limnobacter</taxon>
    </lineage>
</organism>
<keyword evidence="3" id="KW-0677">Repeat</keyword>
<dbReference type="RefSeq" id="WP_284279778.1">
    <property type="nucleotide sequence ID" value="NZ_BSOJ01000006.1"/>
</dbReference>
<dbReference type="SUPFAM" id="SSF54862">
    <property type="entry name" value="4Fe-4S ferredoxins"/>
    <property type="match status" value="1"/>
</dbReference>
<dbReference type="PANTHER" id="PTHR32479">
    <property type="entry name" value="GLYCOLATE OXIDASE IRON-SULFUR SUBUNIT"/>
    <property type="match status" value="1"/>
</dbReference>
<keyword evidence="8" id="KW-1185">Reference proteome</keyword>
<keyword evidence="4" id="KW-0408">Iron</keyword>
<gene>
    <name evidence="7" type="ORF">GCM10007875_05170</name>
</gene>
<dbReference type="EMBL" id="BSOJ01000006">
    <property type="protein sequence ID" value="GLR25429.1"/>
    <property type="molecule type" value="Genomic_DNA"/>
</dbReference>
<keyword evidence="1" id="KW-0004">4Fe-4S</keyword>
<evidence type="ECO:0000256" key="5">
    <source>
        <dbReference type="ARBA" id="ARBA00023014"/>
    </source>
</evidence>
<feature type="domain" description="Cysteine-rich" evidence="6">
    <location>
        <begin position="346"/>
        <end position="422"/>
    </location>
</feature>
<dbReference type="PROSITE" id="PS00198">
    <property type="entry name" value="4FE4S_FER_1"/>
    <property type="match status" value="1"/>
</dbReference>
<comment type="caution">
    <text evidence="7">The sequence shown here is derived from an EMBL/GenBank/DDBJ whole genome shotgun (WGS) entry which is preliminary data.</text>
</comment>
<accession>A0ABQ5YRK0</accession>
<keyword evidence="5" id="KW-0411">Iron-sulfur</keyword>
<dbReference type="Pfam" id="PF02754">
    <property type="entry name" value="CCG"/>
    <property type="match status" value="2"/>
</dbReference>
<dbReference type="InterPro" id="IPR017900">
    <property type="entry name" value="4Fe4S_Fe_S_CS"/>
</dbReference>
<dbReference type="Proteomes" id="UP001156664">
    <property type="component" value="Unassembled WGS sequence"/>
</dbReference>
<protein>
    <submittedName>
        <fullName evidence="7">Fe-S oxidoreductase</fullName>
    </submittedName>
</protein>
<dbReference type="PANTHER" id="PTHR32479:SF19">
    <property type="entry name" value="ANAEROBIC GLYCEROL-3-PHOSPHATE DEHYDROGENASE SUBUNIT C"/>
    <property type="match status" value="1"/>
</dbReference>
<evidence type="ECO:0000256" key="4">
    <source>
        <dbReference type="ARBA" id="ARBA00023004"/>
    </source>
</evidence>
<keyword evidence="2" id="KW-0479">Metal-binding</keyword>
<name>A0ABQ5YRK0_9BURK</name>